<reference evidence="1" key="1">
    <citation type="journal article" date="2021" name="Proc. Natl. Acad. Sci. U.S.A.">
        <title>A Catalog of Tens of Thousands of Viruses from Human Metagenomes Reveals Hidden Associations with Chronic Diseases.</title>
        <authorList>
            <person name="Tisza M.J."/>
            <person name="Buck C.B."/>
        </authorList>
    </citation>
    <scope>NUCLEOTIDE SEQUENCE</scope>
    <source>
        <strain evidence="1">CthAo37</strain>
    </source>
</reference>
<dbReference type="EMBL" id="BK032529">
    <property type="protein sequence ID" value="DAF46020.1"/>
    <property type="molecule type" value="Genomic_DNA"/>
</dbReference>
<proteinExistence type="predicted"/>
<name>A0A8S5S4Q8_9CAUD</name>
<sequence length="76" mass="8820">MKRENNRFVLSKTEKGRIAAHARAMAKKATYNGYVEAWFDAVSGEITYRELTDYNSYIEAGKDMELIYSAECREEQ</sequence>
<protein>
    <submittedName>
        <fullName evidence="1">Uncharacterized protein</fullName>
    </submittedName>
</protein>
<organism evidence="1">
    <name type="scientific">Myoviridae sp. cthAo37</name>
    <dbReference type="NCBI Taxonomy" id="2827701"/>
    <lineage>
        <taxon>Viruses</taxon>
        <taxon>Duplodnaviria</taxon>
        <taxon>Heunggongvirae</taxon>
        <taxon>Uroviricota</taxon>
        <taxon>Caudoviricetes</taxon>
    </lineage>
</organism>
<evidence type="ECO:0000313" key="1">
    <source>
        <dbReference type="EMBL" id="DAF46020.1"/>
    </source>
</evidence>
<accession>A0A8S5S4Q8</accession>